<name>A0ABT9NMM7_9ACTN</name>
<dbReference type="Pfam" id="PF10604">
    <property type="entry name" value="Polyketide_cyc2"/>
    <property type="match status" value="1"/>
</dbReference>
<evidence type="ECO:0000313" key="2">
    <source>
        <dbReference type="Proteomes" id="UP001240447"/>
    </source>
</evidence>
<gene>
    <name evidence="1" type="ORF">J2S59_001268</name>
</gene>
<dbReference type="SUPFAM" id="SSF55961">
    <property type="entry name" value="Bet v1-like"/>
    <property type="match status" value="1"/>
</dbReference>
<keyword evidence="2" id="KW-1185">Reference proteome</keyword>
<comment type="caution">
    <text evidence="1">The sequence shown here is derived from an EMBL/GenBank/DDBJ whole genome shotgun (WGS) entry which is preliminary data.</text>
</comment>
<accession>A0ABT9NMM7</accession>
<dbReference type="EMBL" id="JAUSQM010000001">
    <property type="protein sequence ID" value="MDP9821459.1"/>
    <property type="molecule type" value="Genomic_DNA"/>
</dbReference>
<sequence length="162" mass="17521">MTAPQGSPASSAGSDRRVSASIRIAAAPATVFAIVSDPEQHPRIDGSGSVRSLIETAGPITAKGQTFSVNMKMFGLPYKITNTVVEFEPDALVAWRHFGGHRWRYAIAPTPDGCEVTETFDYSMYPMPGRKLIELAGFPARNGRGIEQTLQRLKQAAEADAR</sequence>
<dbReference type="Gene3D" id="3.30.530.20">
    <property type="match status" value="1"/>
</dbReference>
<dbReference type="InterPro" id="IPR019587">
    <property type="entry name" value="Polyketide_cyclase/dehydratase"/>
</dbReference>
<dbReference type="RefSeq" id="WP_181641696.1">
    <property type="nucleotide sequence ID" value="NZ_CCXJ01000163.1"/>
</dbReference>
<dbReference type="InterPro" id="IPR023393">
    <property type="entry name" value="START-like_dom_sf"/>
</dbReference>
<dbReference type="Proteomes" id="UP001240447">
    <property type="component" value="Unassembled WGS sequence"/>
</dbReference>
<protein>
    <submittedName>
        <fullName evidence="1">Uncharacterized protein YndB with AHSA1/START domain</fullName>
    </submittedName>
</protein>
<proteinExistence type="predicted"/>
<organism evidence="1 2">
    <name type="scientific">Nocardioides massiliensis</name>
    <dbReference type="NCBI Taxonomy" id="1325935"/>
    <lineage>
        <taxon>Bacteria</taxon>
        <taxon>Bacillati</taxon>
        <taxon>Actinomycetota</taxon>
        <taxon>Actinomycetes</taxon>
        <taxon>Propionibacteriales</taxon>
        <taxon>Nocardioidaceae</taxon>
        <taxon>Nocardioides</taxon>
    </lineage>
</organism>
<reference evidence="1 2" key="1">
    <citation type="submission" date="2023-07" db="EMBL/GenBank/DDBJ databases">
        <title>Sequencing the genomes of 1000 actinobacteria strains.</title>
        <authorList>
            <person name="Klenk H.-P."/>
        </authorList>
    </citation>
    <scope>NUCLEOTIDE SEQUENCE [LARGE SCALE GENOMIC DNA]</scope>
    <source>
        <strain evidence="1 2">GD13</strain>
    </source>
</reference>
<evidence type="ECO:0000313" key="1">
    <source>
        <dbReference type="EMBL" id="MDP9821459.1"/>
    </source>
</evidence>